<sequence length="964" mass="95654">MSTRETGGGRDRLRAVALAAVMLLAVVAMAPVGFGAASDGPAESLTLDADPATANADSTHTWAFDDVDFEGEVDTISVSYPDETSLDGLTDDDVTVTLTRTLSSGEDTSEISVNQDSYAGNAATFDLSGLATTDIAGEGSVVIDGVVNPDAGEYEPTITLTGDEDEVTVTADVTVDSGDDADDGNDADDDDGPATGLSLTADPAAANADSTHTWAFDDVDFEGQVDEIVADYPDAASFDGLTNDDVTVTLTRTLSSGEDTSEISVNQGSYDGSAATFDLSGVATTDIAGEGSVVVEGVENPDAGEYEPTLTFVGEEDEVTVAGDLVVGEDDPEPGDELAATITDGDGDPLADTDVVVTLDGADDATDGEEVVEFATTDADGAITVEAPVAGAYDATVTTQEAGEASETVEVDGETTATFAVIAGETGALDALVTDADGDPLTEGTWVTLSADDFAAPLTGQVDADGVLSIEGVAPGEYDVTAETVADGGTDPVSVSVDPGETATTEFTYGEAPTTATLSGTVTDADGEPVADETVVVAYDALDGDASDGATVVETDADGGFAVDRVALGTYEVTVTSQDSGESDPVTVDLGSDETADVTLTAPETGTLEGTVTDADGESLAAGTWVTFSADSDAFGPDRTVQVSDDGTFALTDVPPGSLDVVAETLDFGTTEPVSFSVTADETTTTTFTYDETPDGVDEVRLNSEDVDGDVVVGPVDGDVVLGGDTTVDGEVRVVGDVAGDVIVRGAATVEDVAVEGDVAGDVRLLGSGTVSGDLTAESADEVAVRGNAAVAGTLAVESVGDVSVVGSGSVGALEIGTGADAELVGGSSVGAVSVAGDLDAFEARGGATVDGDVTLATVDTLRLSGGVTVAGDLVADEVRETLDVPDRLVDGEILIEERPADGSDDTPGNGPGDGAGNGDGPPGNGNGPPGNGNGPPGNGDGPPGNGNGPPGNGNGPPALTGGL</sequence>
<dbReference type="EMBL" id="JAGGKQ010000015">
    <property type="protein sequence ID" value="MBP1923048.1"/>
    <property type="molecule type" value="Genomic_DNA"/>
</dbReference>
<protein>
    <submittedName>
        <fullName evidence="2">Cytoskeletal protein CcmA (Bactofilin family)</fullName>
    </submittedName>
</protein>
<feature type="compositionally biased region" description="Acidic residues" evidence="1">
    <location>
        <begin position="177"/>
        <end position="192"/>
    </location>
</feature>
<dbReference type="AlphaFoldDB" id="A0A8T4GEX1"/>
<dbReference type="RefSeq" id="WP_209485759.1">
    <property type="nucleotide sequence ID" value="NZ_JAGGKQ010000015.1"/>
</dbReference>
<dbReference type="Gene3D" id="2.60.40.1120">
    <property type="entry name" value="Carboxypeptidase-like, regulatory domain"/>
    <property type="match status" value="3"/>
</dbReference>
<feature type="region of interest" description="Disordered" evidence="1">
    <location>
        <begin position="175"/>
        <end position="198"/>
    </location>
</feature>
<comment type="caution">
    <text evidence="2">The sequence shown here is derived from an EMBL/GenBank/DDBJ whole genome shotgun (WGS) entry which is preliminary data.</text>
</comment>
<evidence type="ECO:0000256" key="1">
    <source>
        <dbReference type="SAM" id="MobiDB-lite"/>
    </source>
</evidence>
<dbReference type="OrthoDB" id="121941at2157"/>
<gene>
    <name evidence="2" type="ORF">J2751_002085</name>
</gene>
<keyword evidence="3" id="KW-1185">Reference proteome</keyword>
<reference evidence="2" key="1">
    <citation type="submission" date="2021-03" db="EMBL/GenBank/DDBJ databases">
        <title>Genomic Encyclopedia of Type Strains, Phase IV (KMG-IV): sequencing the most valuable type-strain genomes for metagenomic binning, comparative biology and taxonomic classification.</title>
        <authorList>
            <person name="Goeker M."/>
        </authorList>
    </citation>
    <scope>NUCLEOTIDE SEQUENCE</scope>
    <source>
        <strain evidence="2">DSM 23564</strain>
    </source>
</reference>
<dbReference type="InterPro" id="IPR013784">
    <property type="entry name" value="Carb-bd-like_fold"/>
</dbReference>
<dbReference type="GO" id="GO:0030246">
    <property type="term" value="F:carbohydrate binding"/>
    <property type="evidence" value="ECO:0007669"/>
    <property type="project" value="InterPro"/>
</dbReference>
<feature type="compositionally biased region" description="Gly residues" evidence="1">
    <location>
        <begin position="910"/>
        <end position="955"/>
    </location>
</feature>
<name>A0A8T4GEX1_9EURY</name>
<dbReference type="Proteomes" id="UP000823588">
    <property type="component" value="Unassembled WGS sequence"/>
</dbReference>
<evidence type="ECO:0000313" key="2">
    <source>
        <dbReference type="EMBL" id="MBP1923048.1"/>
    </source>
</evidence>
<evidence type="ECO:0000313" key="3">
    <source>
        <dbReference type="Proteomes" id="UP000823588"/>
    </source>
</evidence>
<feature type="compositionally biased region" description="Basic and acidic residues" evidence="1">
    <location>
        <begin position="890"/>
        <end position="902"/>
    </location>
</feature>
<accession>A0A8T4GEX1</accession>
<dbReference type="Pfam" id="PF13620">
    <property type="entry name" value="CarboxypepD_reg"/>
    <property type="match status" value="2"/>
</dbReference>
<organism evidence="2 3">
    <name type="scientific">Halorubrum alkaliphilum</name>
    <dbReference type="NCBI Taxonomy" id="261290"/>
    <lineage>
        <taxon>Archaea</taxon>
        <taxon>Methanobacteriati</taxon>
        <taxon>Methanobacteriota</taxon>
        <taxon>Stenosarchaea group</taxon>
        <taxon>Halobacteria</taxon>
        <taxon>Halobacteriales</taxon>
        <taxon>Haloferacaceae</taxon>
        <taxon>Halorubrum</taxon>
    </lineage>
</organism>
<dbReference type="SUPFAM" id="SSF49452">
    <property type="entry name" value="Starch-binding domain-like"/>
    <property type="match status" value="3"/>
</dbReference>
<feature type="region of interest" description="Disordered" evidence="1">
    <location>
        <begin position="890"/>
        <end position="964"/>
    </location>
</feature>
<proteinExistence type="predicted"/>